<evidence type="ECO:0000313" key="1">
    <source>
        <dbReference type="EMBL" id="KAG7317024.1"/>
    </source>
</evidence>
<evidence type="ECO:0000313" key="2">
    <source>
        <dbReference type="Proteomes" id="UP000824219"/>
    </source>
</evidence>
<comment type="caution">
    <text evidence="1">The sequence shown here is derived from an EMBL/GenBank/DDBJ whole genome shotgun (WGS) entry which is preliminary data.</text>
</comment>
<dbReference type="EMBL" id="JAHKSW010000024">
    <property type="protein sequence ID" value="KAG7317024.1"/>
    <property type="molecule type" value="Genomic_DNA"/>
</dbReference>
<protein>
    <submittedName>
        <fullName evidence="1">Uncharacterized protein</fullName>
    </submittedName>
</protein>
<accession>A0A9D3N972</accession>
<reference evidence="1 2" key="1">
    <citation type="submission" date="2021-06" db="EMBL/GenBank/DDBJ databases">
        <title>Chromosome-level genome assembly of the red-tail catfish (Hemibagrus wyckioides).</title>
        <authorList>
            <person name="Shao F."/>
        </authorList>
    </citation>
    <scope>NUCLEOTIDE SEQUENCE [LARGE SCALE GENOMIC DNA]</scope>
    <source>
        <strain evidence="1">EC202008001</strain>
        <tissue evidence="1">Blood</tissue>
    </source>
</reference>
<sequence>MLQIMEAIAFSFFPTSPNLKERTLVQKGAGLTPSQNEYLTELVYRFADVLRSNPAKSQGAYLGAERGWSHSIPERVPDGVGVLVCGRSPFQPS</sequence>
<organism evidence="1 2">
    <name type="scientific">Hemibagrus wyckioides</name>
    <dbReference type="NCBI Taxonomy" id="337641"/>
    <lineage>
        <taxon>Eukaryota</taxon>
        <taxon>Metazoa</taxon>
        <taxon>Chordata</taxon>
        <taxon>Craniata</taxon>
        <taxon>Vertebrata</taxon>
        <taxon>Euteleostomi</taxon>
        <taxon>Actinopterygii</taxon>
        <taxon>Neopterygii</taxon>
        <taxon>Teleostei</taxon>
        <taxon>Ostariophysi</taxon>
        <taxon>Siluriformes</taxon>
        <taxon>Bagridae</taxon>
        <taxon>Hemibagrus</taxon>
    </lineage>
</organism>
<dbReference type="AlphaFoldDB" id="A0A9D3N972"/>
<keyword evidence="2" id="KW-1185">Reference proteome</keyword>
<dbReference type="Proteomes" id="UP000824219">
    <property type="component" value="Linkage Group LG24"/>
</dbReference>
<name>A0A9D3N972_9TELE</name>
<gene>
    <name evidence="1" type="ORF">KOW79_019322</name>
</gene>
<proteinExistence type="predicted"/>